<keyword evidence="5" id="KW-1185">Reference proteome</keyword>
<dbReference type="KEGG" id="whj:H9Q79_02175"/>
<dbReference type="EMBL" id="CP060635">
    <property type="protein sequence ID" value="QNM10396.1"/>
    <property type="molecule type" value="Genomic_DNA"/>
</dbReference>
<dbReference type="Proteomes" id="UP000515860">
    <property type="component" value="Chromosome"/>
</dbReference>
<evidence type="ECO:0000313" key="4">
    <source>
        <dbReference type="EMBL" id="QNM10396.1"/>
    </source>
</evidence>
<gene>
    <name evidence="4" type="ORF">H9Q79_02175</name>
</gene>
<dbReference type="Pfam" id="PF00497">
    <property type="entry name" value="SBP_bac_3"/>
    <property type="match status" value="2"/>
</dbReference>
<keyword evidence="1 2" id="KW-0732">Signal</keyword>
<dbReference type="PROSITE" id="PS51257">
    <property type="entry name" value="PROKAR_LIPOPROTEIN"/>
    <property type="match status" value="1"/>
</dbReference>
<evidence type="ECO:0000256" key="2">
    <source>
        <dbReference type="SAM" id="SignalP"/>
    </source>
</evidence>
<dbReference type="SMART" id="SM00062">
    <property type="entry name" value="PBPb"/>
    <property type="match status" value="1"/>
</dbReference>
<feature type="chain" id="PRO_5039533650" evidence="2">
    <location>
        <begin position="19"/>
        <end position="275"/>
    </location>
</feature>
<name>A0A7G9GHW4_9FIRM</name>
<feature type="domain" description="Solute-binding protein family 3/N-terminal" evidence="3">
    <location>
        <begin position="2"/>
        <end position="165"/>
    </location>
</feature>
<evidence type="ECO:0000313" key="5">
    <source>
        <dbReference type="Proteomes" id="UP000515860"/>
    </source>
</evidence>
<dbReference type="SUPFAM" id="SSF53850">
    <property type="entry name" value="Periplasmic binding protein-like II"/>
    <property type="match status" value="2"/>
</dbReference>
<feature type="signal peptide" evidence="2">
    <location>
        <begin position="1"/>
        <end position="18"/>
    </location>
</feature>
<accession>A0A7G9GHW4</accession>
<dbReference type="PANTHER" id="PTHR35936">
    <property type="entry name" value="MEMBRANE-BOUND LYTIC MUREIN TRANSGLYCOSYLASE F"/>
    <property type="match status" value="1"/>
</dbReference>
<dbReference type="InterPro" id="IPR001638">
    <property type="entry name" value="Solute-binding_3/MltF_N"/>
</dbReference>
<organism evidence="4 5">
    <name type="scientific">Wansuia hejianensis</name>
    <dbReference type="NCBI Taxonomy" id="2763667"/>
    <lineage>
        <taxon>Bacteria</taxon>
        <taxon>Bacillati</taxon>
        <taxon>Bacillota</taxon>
        <taxon>Clostridia</taxon>
        <taxon>Lachnospirales</taxon>
        <taxon>Lachnospiraceae</taxon>
        <taxon>Wansuia</taxon>
    </lineage>
</organism>
<proteinExistence type="predicted"/>
<evidence type="ECO:0000259" key="3">
    <source>
        <dbReference type="SMART" id="SM00062"/>
    </source>
</evidence>
<dbReference type="AlphaFoldDB" id="A0A7G9GHW4"/>
<evidence type="ECO:0000256" key="1">
    <source>
        <dbReference type="ARBA" id="ARBA00022729"/>
    </source>
</evidence>
<dbReference type="PANTHER" id="PTHR35936:SF17">
    <property type="entry name" value="ARGININE-BINDING EXTRACELLULAR PROTEIN ARTP"/>
    <property type="match status" value="1"/>
</dbReference>
<dbReference type="Gene3D" id="3.40.190.10">
    <property type="entry name" value="Periplasmic binding protein-like II"/>
    <property type="match status" value="3"/>
</dbReference>
<protein>
    <submittedName>
        <fullName evidence="4">Transporter substrate-binding domain-containing protein</fullName>
    </submittedName>
</protein>
<sequence length="275" mass="29203">MKKFAALMLSAVCMISLAACGSEPKSDAAAGSSSSEASGAVTGMDDLPGKKIGVQTGTTGDIYATDYEGDEAGTVVERYNKGVDAVMSLKQGKIDCVIIDNEPAKVFVSENDDLKILDEPFAEEEYAICVDKSNSELKDKINQALTDLKADGTLDEIIGHWIGDSADQKSYESAADADHSNGTLVMATNAEFPPYESLDGENVVGIDADIARAIADKLGMDLRIDNMEFDSIIMAVTSGKADIGVAGMTVTEDRLENVDFTDTYAKAKQVIIVKK</sequence>
<reference evidence="4 5" key="1">
    <citation type="submission" date="2020-08" db="EMBL/GenBank/DDBJ databases">
        <authorList>
            <person name="Liu C."/>
            <person name="Sun Q."/>
        </authorList>
    </citation>
    <scope>NUCLEOTIDE SEQUENCE [LARGE SCALE GENOMIC DNA]</scope>
    <source>
        <strain evidence="4 5">NSJ-29</strain>
    </source>
</reference>